<dbReference type="SMART" id="SM00912">
    <property type="entry name" value="Haemagg_act"/>
    <property type="match status" value="1"/>
</dbReference>
<proteinExistence type="predicted"/>
<comment type="caution">
    <text evidence="2">The sequence shown here is derived from an EMBL/GenBank/DDBJ whole genome shotgun (WGS) entry which is preliminary data.</text>
</comment>
<dbReference type="InterPro" id="IPR008638">
    <property type="entry name" value="FhaB/CdiA-like_TPS"/>
</dbReference>
<evidence type="ECO:0000313" key="2">
    <source>
        <dbReference type="EMBL" id="RDD67844.1"/>
    </source>
</evidence>
<keyword evidence="3" id="KW-1185">Reference proteome</keyword>
<evidence type="ECO:0000259" key="1">
    <source>
        <dbReference type="SMART" id="SM00912"/>
    </source>
</evidence>
<dbReference type="Proteomes" id="UP000253977">
    <property type="component" value="Unassembled WGS sequence"/>
</dbReference>
<feature type="domain" description="Filamentous haemagglutinin FhaB/tRNA nuclease CdiA-like TPS" evidence="1">
    <location>
        <begin position="65"/>
        <end position="183"/>
    </location>
</feature>
<dbReference type="Gene3D" id="2.160.20.10">
    <property type="entry name" value="Single-stranded right-handed beta-helix, Pectin lyase-like"/>
    <property type="match status" value="1"/>
</dbReference>
<dbReference type="InterPro" id="IPR028904">
    <property type="entry name" value="Tox-REase-5_dom"/>
</dbReference>
<dbReference type="EMBL" id="QPMK01000002">
    <property type="protein sequence ID" value="RDD67844.1"/>
    <property type="molecule type" value="Genomic_DNA"/>
</dbReference>
<protein>
    <submittedName>
        <fullName evidence="2">Filamentous hemagglutinin N-terminal domain-containing protein</fullName>
    </submittedName>
</protein>
<gene>
    <name evidence="2" type="ORF">DU478_04075</name>
</gene>
<dbReference type="InterPro" id="IPR011050">
    <property type="entry name" value="Pectin_lyase_fold/virulence"/>
</dbReference>
<sequence>MRGFKLILKNRPRITESFAQKSGKIALCIILALEPAFLTAASAQEVVIDPSGNVGFAPTMQRTTRPQVVDVARPNSGGVSVNQYTRFDVTSSGVVLNNSTGSRSTQVAGTIAGNANLAGTPATTILNEVRSTSGSSLNGRIEVAGTTAHVIVANPNGMSCNGCSFINAGAVTLSTGQPVVDGGSVRLDVTRGAVTIGRNGLNGAATGVGQVNLIGRTVVIDGKVTSAGTLNVQSGGLSWDATNAARIGTLAPAGAAGTSYGVDATAFGAMEAGRITVVGNETGLGVRSRGALTAGAQGLSVQAPGDVSVRSASSQGAVSLRSDSGTVTVERDVSSSSAAVTLTGRNGVTTDATSGLFGATGITIGSSHGGLSFGGDIQSGAGVTVTATRGTLSFGGSVAAAGAVTATAAGAASVSGATIVADRFSVTGSGAETGIEDSAIFTRNNVTVDTQGFYLGSDVVVAGLTEADTSTLVVTAAGAFRNGADLRNYTSASVTYGGALINDLTGIIEAASLVLPNGRAVENRGVLSGVNAITGSLASFLNTETGAVLSKAVTLTTTGDFVNRGVIAVEGDLRVTAGTKIENAGAVQALRAYLTAPTILSLGTGDMRLTSLLQVTASSAFTNNGLIGTTGSFIANTPTFTNAGSITGEVALTATGDRITNDGTLVSARNIALNGAVSVINRGSIGSYLTASLTSAGYVENRGELMADTTLTVNGGAFDNIGAAAQVRALTGAINSASVLNSGRILLTSNFTRSGNINAFRNDGLFATAGSISITGRDAASSITMGTDGVLVAGLQANDPTQALIAGRAVTLNAANLSFSGQIAAGGNIAITGGDALTLNGKIQTATGGLTLTSADLRLASASDIYAGGNSVFNAATRLRNEGKLVIGGRLDLLSTAGSLTNSGGMVIGSTYRFDIAGAFSNTGTFASEGGTTINAGSISSTGALQSRSAMVLNSAAGLTLGGSIVAKNTVALNAAGTVQTLAGSQLSATRLNVTGTSFISRGNIALTGTSRNDWLVSDLVQTFGLTHAAGALKIDANRLTTQAGSLLSSNGSITATMIPSASTGVIGSISHSGVMTGSAITLSGTTVSGGTASQITATGALNATATAAVNLFGETSAATMALNGASVELRGRVFADLMTLTASGAITTRDGVYARDRLTATAGGSFINLGYLEAVNKLAVTANAFDNRAGAEARSNDIAVTTDAWASNAGKMFGARDISFNAGTNVTNVAGGSIDAGSLGVTAAGNFTNSGTIDVFGFFGNVTGSSTNNSVLRATTYLGLTGGAFTNAAAATLWSDNHIYIRSTGAVRNFATTVVHAKALDIRAASFENTGQLRAREVINIADITGTVTNSGVLYAPVIAVVAGGSLSNSGTIGQTSNTSLPRATLVNLASGSWIDNDGAVRSAELRLQGTGHVTIGATGVVQATNLAALTSANAGVTNLGTLSAKDIQIVAANGVDNQGSAVATAGLNIEAGRLLNRSLNGSAGRLQGVRVAIEALTDGISNTGTITGTTEIGLRARAGDVYNNGTLSSPKIGIVSDTGNVWLPANITTSGSLIAQGRAVGVEGSITATNAITLVSTAYNVTAHGVMATRTLVIEAAQDLRTTAGRLRGSVVTQVIADDIERTDIAETNRKLGAITGAAGDVHVQLRTGSLGTYTPDDTSGYEVANFDTTGSVALISKNGSAYLRGTIKADKDILISAKGTTGLRSATLDAGGLLHLYGGGYVKNYGSLNYTAGNTVQIEQGQGWFYTDDWLKRTVDHNLVVFAKRIVVNSDHRFVNRDVVFRASENIAQRDRVISARGLTYSAGGDILVEFDPNDWREANPNAVDNGDWLDIATAGLRGRTLQAQTRGMTIYADGDIRLTSGKIHTEGDLNITAQGNILSEPIYLESYEDSRPAYMGWSFDPDYKAVLPGHSQSKVVLTEFRAYENMLSAKGSVAINAGRDIDLIGSRVTAVDGNLSIYSNAGTITMAAAPGFWMYNHQTTTVKRSWFGLKKTYTTTTYDAYKDIYKRTQLNAANGTISVVSRAPRGTGFERIISAGTEMSANNVRLSTLPASGSTTLGGSITLGSYAERNDVSTRTRSKSSFIGITYRNRTNSSARTALLNTGNDLLADDIIDISSGNNLTIQGGSLAGQRINISAVGNLNIMALINSTRVSNYSERQNLVTITTIQEGFDRQTAQFPQISSPNPITFNIGGSVHISGQEGASLNAQLLTVIGSRTFGTALAPINTAAATSGLAAQAQVINTDYTRALALPGAANGAQYAYLDTLVDQYGATYDTIQLRDHSWYDKQVRLTPAFQALLSVSVGYMTGGLGLTVFQQAALNSLITGGIEGAITGQLDPGVVLRNALLAGTSAYVTNVITSNFQIGTQLGLSDASPFANDLRGSFSPQAIVNRAGDRIVAAVVDNAVFGRPVFDGLDSVGRTFLVTEAMSVAQFGIGELGMGQESFEGSLQHILLHGGLGCVAIQLMNGTCASGFFAGASQAVLAGSSLSIEEKQRLAPLAGAAAGFLFADGKSIGVSYGATIAQTGIVNNYLTHLDVIELKTDLARCRQQNGGRCEGAARDAIIQKFRDRSAQNDFLLVNECTRSLECVNERLSNVATTASGVWSDVDMVVRHQLLNVIEPSSYVNAHIVRLPQILEIQNDFAAANCGGVWNDTCAARLEASTIETMILAASVAAGAGLTVVAVRAIVTRGAALCVRSASCWAGFLGREVSTEVLAEVSAGGFTAVGGVNLAENVATAVTRQYAGLGAFRPVNESMSAAARSYQDAIPGAISGQTYFVGNVRFDSFDPSIGLLEAKADYSFMFEASGALKSWAQSSYSDMLDQAARQLSVAGNTPVVWYVQTPALRAQLSQDFNRLGLNIELRQ</sequence>
<name>A0A369TSY8_9RHOB</name>
<dbReference type="RefSeq" id="WP_114509656.1">
    <property type="nucleotide sequence ID" value="NZ_QPMK01000002.1"/>
</dbReference>
<dbReference type="SUPFAM" id="SSF51126">
    <property type="entry name" value="Pectin lyase-like"/>
    <property type="match status" value="1"/>
</dbReference>
<organism evidence="2 3">
    <name type="scientific">Thalassococcus profundi</name>
    <dbReference type="NCBI Taxonomy" id="2282382"/>
    <lineage>
        <taxon>Bacteria</taxon>
        <taxon>Pseudomonadati</taxon>
        <taxon>Pseudomonadota</taxon>
        <taxon>Alphaproteobacteria</taxon>
        <taxon>Rhodobacterales</taxon>
        <taxon>Roseobacteraceae</taxon>
        <taxon>Thalassococcus</taxon>
    </lineage>
</organism>
<dbReference type="InterPro" id="IPR012334">
    <property type="entry name" value="Pectin_lyas_fold"/>
</dbReference>
<dbReference type="NCBIfam" id="TIGR01901">
    <property type="entry name" value="adhes_NPXG"/>
    <property type="match status" value="1"/>
</dbReference>
<accession>A0A369TSY8</accession>
<evidence type="ECO:0000313" key="3">
    <source>
        <dbReference type="Proteomes" id="UP000253977"/>
    </source>
</evidence>
<reference evidence="2 3" key="1">
    <citation type="submission" date="2018-07" db="EMBL/GenBank/DDBJ databases">
        <title>Thalassococcus profundi sp. nov., a marine bacterium isolated from deep seawater of Okinawa Trough.</title>
        <authorList>
            <person name="Yu M."/>
        </authorList>
    </citation>
    <scope>NUCLEOTIDE SEQUENCE [LARGE SCALE GENOMIC DNA]</scope>
    <source>
        <strain evidence="2 3">WRAS1</strain>
    </source>
</reference>
<dbReference type="Pfam" id="PF15648">
    <property type="entry name" value="Tox-REase-5"/>
    <property type="match status" value="1"/>
</dbReference>
<dbReference type="Pfam" id="PF05860">
    <property type="entry name" value="TPS"/>
    <property type="match status" value="1"/>
</dbReference>